<name>A0AAE1B4X5_9GAST</name>
<gene>
    <name evidence="1" type="ORF">RRG08_059685</name>
</gene>
<reference evidence="1" key="1">
    <citation type="journal article" date="2023" name="G3 (Bethesda)">
        <title>A reference genome for the long-term kleptoplast-retaining sea slug Elysia crispata morphotype clarki.</title>
        <authorList>
            <person name="Eastman K.E."/>
            <person name="Pendleton A.L."/>
            <person name="Shaikh M.A."/>
            <person name="Suttiyut T."/>
            <person name="Ogas R."/>
            <person name="Tomko P."/>
            <person name="Gavelis G."/>
            <person name="Widhalm J.R."/>
            <person name="Wisecaver J.H."/>
        </authorList>
    </citation>
    <scope>NUCLEOTIDE SEQUENCE</scope>
    <source>
        <strain evidence="1">ECLA1</strain>
    </source>
</reference>
<evidence type="ECO:0000313" key="1">
    <source>
        <dbReference type="EMBL" id="KAK3799642.1"/>
    </source>
</evidence>
<dbReference type="AlphaFoldDB" id="A0AAE1B4X5"/>
<keyword evidence="2" id="KW-1185">Reference proteome</keyword>
<sequence>MAINQCSLTRIISTATHYGVRLASNEAPDISSALAGEGRLRVLSHRIKVSRALLDLDLDVVYITCGGDVPIPSEFWP</sequence>
<proteinExistence type="predicted"/>
<dbReference type="EMBL" id="JAWDGP010000547">
    <property type="protein sequence ID" value="KAK3799642.1"/>
    <property type="molecule type" value="Genomic_DNA"/>
</dbReference>
<dbReference type="Proteomes" id="UP001283361">
    <property type="component" value="Unassembled WGS sequence"/>
</dbReference>
<evidence type="ECO:0000313" key="2">
    <source>
        <dbReference type="Proteomes" id="UP001283361"/>
    </source>
</evidence>
<organism evidence="1 2">
    <name type="scientific">Elysia crispata</name>
    <name type="common">lettuce slug</name>
    <dbReference type="NCBI Taxonomy" id="231223"/>
    <lineage>
        <taxon>Eukaryota</taxon>
        <taxon>Metazoa</taxon>
        <taxon>Spiralia</taxon>
        <taxon>Lophotrochozoa</taxon>
        <taxon>Mollusca</taxon>
        <taxon>Gastropoda</taxon>
        <taxon>Heterobranchia</taxon>
        <taxon>Euthyneura</taxon>
        <taxon>Panpulmonata</taxon>
        <taxon>Sacoglossa</taxon>
        <taxon>Placobranchoidea</taxon>
        <taxon>Plakobranchidae</taxon>
        <taxon>Elysia</taxon>
    </lineage>
</organism>
<comment type="caution">
    <text evidence="1">The sequence shown here is derived from an EMBL/GenBank/DDBJ whole genome shotgun (WGS) entry which is preliminary data.</text>
</comment>
<accession>A0AAE1B4X5</accession>
<protein>
    <submittedName>
        <fullName evidence="1">Uncharacterized protein</fullName>
    </submittedName>
</protein>